<keyword evidence="2" id="KW-1185">Reference proteome</keyword>
<dbReference type="AlphaFoldDB" id="A0A074Z6D3"/>
<reference evidence="1 2" key="1">
    <citation type="submission" date="2013-11" db="EMBL/GenBank/DDBJ databases">
        <title>Opisthorchis viverrini - life in the bile duct.</title>
        <authorList>
            <person name="Young N.D."/>
            <person name="Nagarajan N."/>
            <person name="Lin S.J."/>
            <person name="Korhonen P.K."/>
            <person name="Jex A.R."/>
            <person name="Hall R.S."/>
            <person name="Safavi-Hemami H."/>
            <person name="Kaewkong W."/>
            <person name="Bertrand D."/>
            <person name="Gao S."/>
            <person name="Seet Q."/>
            <person name="Wongkham S."/>
            <person name="Teh B.T."/>
            <person name="Wongkham C."/>
            <person name="Intapan P.M."/>
            <person name="Maleewong W."/>
            <person name="Yang X."/>
            <person name="Hu M."/>
            <person name="Wang Z."/>
            <person name="Hofmann A."/>
            <person name="Sternberg P.W."/>
            <person name="Tan P."/>
            <person name="Wang J."/>
            <person name="Gasser R.B."/>
        </authorList>
    </citation>
    <scope>NUCLEOTIDE SEQUENCE [LARGE SCALE GENOMIC DNA]</scope>
</reference>
<sequence>MLICGLENEDKLDENLCSVESPILSTQANSFCGASQYPANVQEKDEHTEERPSSTGASESFKLNTMLMFNFLFCSARREASPRKPPAVCVIHQDCIINEYKISQDGNCRMKGVIFQGSEKRQRDFARLNKLAENLHEERADTSVH</sequence>
<dbReference type="Proteomes" id="UP000054324">
    <property type="component" value="Unassembled WGS sequence"/>
</dbReference>
<organism evidence="1 2">
    <name type="scientific">Opisthorchis viverrini</name>
    <name type="common">Southeast Asian liver fluke</name>
    <dbReference type="NCBI Taxonomy" id="6198"/>
    <lineage>
        <taxon>Eukaryota</taxon>
        <taxon>Metazoa</taxon>
        <taxon>Spiralia</taxon>
        <taxon>Lophotrochozoa</taxon>
        <taxon>Platyhelminthes</taxon>
        <taxon>Trematoda</taxon>
        <taxon>Digenea</taxon>
        <taxon>Opisthorchiida</taxon>
        <taxon>Opisthorchiata</taxon>
        <taxon>Opisthorchiidae</taxon>
        <taxon>Opisthorchis</taxon>
    </lineage>
</organism>
<accession>A0A074Z6D3</accession>
<dbReference type="RefSeq" id="XP_009175123.1">
    <property type="nucleotide sequence ID" value="XM_009176859.1"/>
</dbReference>
<dbReference type="EMBL" id="KL596992">
    <property type="protein sequence ID" value="KER21117.1"/>
    <property type="molecule type" value="Genomic_DNA"/>
</dbReference>
<dbReference type="GeneID" id="20324645"/>
<dbReference type="KEGG" id="ovi:T265_10477"/>
<evidence type="ECO:0000313" key="2">
    <source>
        <dbReference type="Proteomes" id="UP000054324"/>
    </source>
</evidence>
<protein>
    <submittedName>
        <fullName evidence="1">Uncharacterized protein</fullName>
    </submittedName>
</protein>
<gene>
    <name evidence="1" type="ORF">T265_10477</name>
</gene>
<name>A0A074Z6D3_OPIVI</name>
<evidence type="ECO:0000313" key="1">
    <source>
        <dbReference type="EMBL" id="KER21117.1"/>
    </source>
</evidence>
<proteinExistence type="predicted"/>
<dbReference type="CTD" id="20324645"/>